<dbReference type="HOGENOM" id="CLU_3283089_0_0_9"/>
<dbReference type="Proteomes" id="UP000019050">
    <property type="component" value="Unassembled WGS sequence"/>
</dbReference>
<organism evidence="1 2">
    <name type="scientific">Abiotrophia defectiva ATCC 49176</name>
    <dbReference type="NCBI Taxonomy" id="592010"/>
    <lineage>
        <taxon>Bacteria</taxon>
        <taxon>Bacillati</taxon>
        <taxon>Bacillota</taxon>
        <taxon>Bacilli</taxon>
        <taxon>Lactobacillales</taxon>
        <taxon>Aerococcaceae</taxon>
        <taxon>Abiotrophia</taxon>
    </lineage>
</organism>
<evidence type="ECO:0000313" key="1">
    <source>
        <dbReference type="EMBL" id="ESK66303.1"/>
    </source>
</evidence>
<dbReference type="EMBL" id="ACIN03000002">
    <property type="protein sequence ID" value="ESK66303.1"/>
    <property type="molecule type" value="Genomic_DNA"/>
</dbReference>
<accession>W1Q4W1</accession>
<protein>
    <submittedName>
        <fullName evidence="1">Uncharacterized protein</fullName>
    </submittedName>
</protein>
<sequence length="40" mass="4490">MIAQQAPQGLFILNKKKRAPFLLFRKGARLFYGLLPSGSL</sequence>
<dbReference type="AlphaFoldDB" id="W1Q4W1"/>
<proteinExistence type="predicted"/>
<dbReference type="STRING" id="592010.GCWU000182_000370"/>
<evidence type="ECO:0000313" key="2">
    <source>
        <dbReference type="Proteomes" id="UP000019050"/>
    </source>
</evidence>
<name>W1Q4W1_ABIDE</name>
<gene>
    <name evidence="1" type="ORF">GCWU000182_000370</name>
</gene>
<comment type="caution">
    <text evidence="1">The sequence shown here is derived from an EMBL/GenBank/DDBJ whole genome shotgun (WGS) entry which is preliminary data.</text>
</comment>
<reference evidence="1" key="1">
    <citation type="submission" date="2013-06" db="EMBL/GenBank/DDBJ databases">
        <authorList>
            <person name="Weinstock G."/>
            <person name="Sodergren E."/>
            <person name="Clifton S."/>
            <person name="Fulton L."/>
            <person name="Fulton B."/>
            <person name="Courtney L."/>
            <person name="Fronick C."/>
            <person name="Harrison M."/>
            <person name="Strong C."/>
            <person name="Farmer C."/>
            <person name="Delahaunty K."/>
            <person name="Markovic C."/>
            <person name="Hall O."/>
            <person name="Minx P."/>
            <person name="Tomlinson C."/>
            <person name="Mitreva M."/>
            <person name="Nelson J."/>
            <person name="Hou S."/>
            <person name="Wollam A."/>
            <person name="Pepin K.H."/>
            <person name="Johnson M."/>
            <person name="Bhonagiri V."/>
            <person name="Nash W.E."/>
            <person name="Warren W."/>
            <person name="Chinwalla A."/>
            <person name="Mardis E.R."/>
            <person name="Wilson R.K."/>
        </authorList>
    </citation>
    <scope>NUCLEOTIDE SEQUENCE [LARGE SCALE GENOMIC DNA]</scope>
    <source>
        <strain evidence="1">ATCC 49176</strain>
    </source>
</reference>
<keyword evidence="2" id="KW-1185">Reference proteome</keyword>